<keyword evidence="1 4" id="KW-0808">Transferase</keyword>
<sequence>MQKLIYKLVTNQQELKDAFSIREVVFIDEQQVPKELEMDEYDNTATHFIVYDDKRPVATARMREYHDPSTVKIERVAVLKDERGKGIGKKLMTFIEQEALKMGFKTLRLNAQRHAETFYKDLGYMTISEAFDEAGIEHVTMEKKS</sequence>
<evidence type="ECO:0000256" key="2">
    <source>
        <dbReference type="ARBA" id="ARBA00023315"/>
    </source>
</evidence>
<evidence type="ECO:0000256" key="1">
    <source>
        <dbReference type="ARBA" id="ARBA00022679"/>
    </source>
</evidence>
<gene>
    <name evidence="4" type="ORF">U473_07235</name>
</gene>
<accession>A0A135L481</accession>
<name>A0A135L481_9BACI</name>
<dbReference type="SUPFAM" id="SSF55729">
    <property type="entry name" value="Acyl-CoA N-acyltransferases (Nat)"/>
    <property type="match status" value="1"/>
</dbReference>
<dbReference type="PROSITE" id="PS51186">
    <property type="entry name" value="GNAT"/>
    <property type="match status" value="1"/>
</dbReference>
<reference evidence="4 5" key="1">
    <citation type="submission" date="2016-02" db="EMBL/GenBank/DDBJ databases">
        <title>Draft Genome for Tepidibacillus decaturensis nov. sp. Strain Z9, an Anaerobic, Moderately Thermophilic and Heterotrophic Bacterium from Deep Subsurface of the Illinois Basin, USA.</title>
        <authorList>
            <person name="Dong Y."/>
            <person name="Chang J.Y."/>
            <person name="Sanford R."/>
            <person name="Fouke B.W."/>
        </authorList>
    </citation>
    <scope>NUCLEOTIDE SEQUENCE [LARGE SCALE GENOMIC DNA]</scope>
    <source>
        <strain evidence="4 5">Z9</strain>
    </source>
</reference>
<dbReference type="AlphaFoldDB" id="A0A135L481"/>
<dbReference type="OrthoDB" id="9796171at2"/>
<dbReference type="Gene3D" id="3.40.630.30">
    <property type="match status" value="1"/>
</dbReference>
<dbReference type="PANTHER" id="PTHR43877">
    <property type="entry name" value="AMINOALKYLPHOSPHONATE N-ACETYLTRANSFERASE-RELATED-RELATED"/>
    <property type="match status" value="1"/>
</dbReference>
<dbReference type="InterPro" id="IPR016181">
    <property type="entry name" value="Acyl_CoA_acyltransferase"/>
</dbReference>
<dbReference type="CDD" id="cd04301">
    <property type="entry name" value="NAT_SF"/>
    <property type="match status" value="1"/>
</dbReference>
<keyword evidence="2" id="KW-0012">Acyltransferase</keyword>
<evidence type="ECO:0000313" key="5">
    <source>
        <dbReference type="Proteomes" id="UP000070352"/>
    </source>
</evidence>
<keyword evidence="5" id="KW-1185">Reference proteome</keyword>
<evidence type="ECO:0000313" key="4">
    <source>
        <dbReference type="EMBL" id="KXG43824.1"/>
    </source>
</evidence>
<dbReference type="InterPro" id="IPR050832">
    <property type="entry name" value="Bact_Acetyltransf"/>
</dbReference>
<feature type="domain" description="N-acetyltransferase" evidence="3">
    <location>
        <begin position="4"/>
        <end position="145"/>
    </location>
</feature>
<comment type="caution">
    <text evidence="4">The sequence shown here is derived from an EMBL/GenBank/DDBJ whole genome shotgun (WGS) entry which is preliminary data.</text>
</comment>
<dbReference type="Pfam" id="PF13673">
    <property type="entry name" value="Acetyltransf_10"/>
    <property type="match status" value="1"/>
</dbReference>
<dbReference type="InterPro" id="IPR000182">
    <property type="entry name" value="GNAT_dom"/>
</dbReference>
<proteinExistence type="predicted"/>
<dbReference type="GO" id="GO:0016747">
    <property type="term" value="F:acyltransferase activity, transferring groups other than amino-acyl groups"/>
    <property type="evidence" value="ECO:0007669"/>
    <property type="project" value="InterPro"/>
</dbReference>
<dbReference type="Proteomes" id="UP000070352">
    <property type="component" value="Unassembled WGS sequence"/>
</dbReference>
<dbReference type="STRING" id="1413211.U473_07235"/>
<protein>
    <submittedName>
        <fullName evidence="4">Acetyltransferase</fullName>
    </submittedName>
</protein>
<evidence type="ECO:0000259" key="3">
    <source>
        <dbReference type="PROSITE" id="PS51186"/>
    </source>
</evidence>
<organism evidence="4 5">
    <name type="scientific">Tepidibacillus decaturensis</name>
    <dbReference type="NCBI Taxonomy" id="1413211"/>
    <lineage>
        <taxon>Bacteria</taxon>
        <taxon>Bacillati</taxon>
        <taxon>Bacillota</taxon>
        <taxon>Bacilli</taxon>
        <taxon>Bacillales</taxon>
        <taxon>Bacillaceae</taxon>
        <taxon>Tepidibacillus</taxon>
    </lineage>
</organism>
<dbReference type="EMBL" id="LSKU01000001">
    <property type="protein sequence ID" value="KXG43824.1"/>
    <property type="molecule type" value="Genomic_DNA"/>
</dbReference>
<dbReference type="RefSeq" id="WP_068724807.1">
    <property type="nucleotide sequence ID" value="NZ_LSKU01000001.1"/>
</dbReference>